<keyword evidence="2 7" id="KW-0489">Methyltransferase</keyword>
<keyword evidence="8" id="KW-1185">Reference proteome</keyword>
<sequence>MSNLPHPKIEMVPTDSLIPNPRNARRHPDHQISKLALTIATVGWLVPIIIDDNNVIVAGHGRLLVALKLGHREVPCIRAKFVTEADKRAFALAENRIPELSTTDKSILNDELLFVFEDKQAFESTGYSVGDIDFSVTVPSQAPEAEEVSLPDPNTYAVSRVGDLWQIGPHRIYCGDARSVDSWERLLGDDRADIVFADPPYNVPIDGHVSGNGKNKHREFVMGAGEMNQAEFTSFLRIIARNCVRFSKNGSIHYIAMDWRHCRELLDAADGVYTEHKQIVVWVKTNGGQGAFYRSQHEFIFVFKSGKAKHINNFKLGETGRYRTNVVEYAGANTFRKGRDEDLAAHSTVKPTALVMDFLLDCSHAGGLVVDPCLGSGTTLLAALHTGRRGAGMELDPLYCDTALQRLSVANGLTPILDGDGRSFEEIKTERLGMEATHAG</sequence>
<evidence type="ECO:0000259" key="6">
    <source>
        <dbReference type="SMART" id="SM00470"/>
    </source>
</evidence>
<dbReference type="InterPro" id="IPR036086">
    <property type="entry name" value="ParB/Sulfiredoxin_sf"/>
</dbReference>
<comment type="similarity">
    <text evidence="1 5">Belongs to the N(4)/N(6)-methyltransferase family.</text>
</comment>
<dbReference type="PROSITE" id="PS00092">
    <property type="entry name" value="N6_MTASE"/>
    <property type="match status" value="1"/>
</dbReference>
<comment type="caution">
    <text evidence="7">The sequence shown here is derived from an EMBL/GenBank/DDBJ whole genome shotgun (WGS) entry which is preliminary data.</text>
</comment>
<dbReference type="InterPro" id="IPR003115">
    <property type="entry name" value="ParB_N"/>
</dbReference>
<reference evidence="7" key="1">
    <citation type="journal article" date="2014" name="Int. J. Syst. Evol. Microbiol.">
        <title>Complete genome of a new Firmicutes species belonging to the dominant human colonic microbiota ('Ruminococcus bicirculans') reveals two chromosomes and a selective capacity to utilize plant glucans.</title>
        <authorList>
            <consortium name="NISC Comparative Sequencing Program"/>
            <person name="Wegmann U."/>
            <person name="Louis P."/>
            <person name="Goesmann A."/>
            <person name="Henrissat B."/>
            <person name="Duncan S.H."/>
            <person name="Flint H.J."/>
        </authorList>
    </citation>
    <scope>NUCLEOTIDE SEQUENCE</scope>
    <source>
        <strain evidence="7">NBRC 108219</strain>
    </source>
</reference>
<comment type="catalytic activity">
    <reaction evidence="4">
        <text>a 2'-deoxyadenosine in DNA + S-adenosyl-L-methionine = an N(6)-methyl-2'-deoxyadenosine in DNA + S-adenosyl-L-homocysteine + H(+)</text>
        <dbReference type="Rhea" id="RHEA:15197"/>
        <dbReference type="Rhea" id="RHEA-COMP:12418"/>
        <dbReference type="Rhea" id="RHEA-COMP:12419"/>
        <dbReference type="ChEBI" id="CHEBI:15378"/>
        <dbReference type="ChEBI" id="CHEBI:57856"/>
        <dbReference type="ChEBI" id="CHEBI:59789"/>
        <dbReference type="ChEBI" id="CHEBI:90615"/>
        <dbReference type="ChEBI" id="CHEBI:90616"/>
        <dbReference type="EC" id="2.1.1.72"/>
    </reaction>
</comment>
<name>A0ABQ5V646_9PROT</name>
<dbReference type="InterPro" id="IPR029063">
    <property type="entry name" value="SAM-dependent_MTases_sf"/>
</dbReference>
<accession>A0ABQ5V646</accession>
<dbReference type="PANTHER" id="PTHR33375">
    <property type="entry name" value="CHROMOSOME-PARTITIONING PROTEIN PARB-RELATED"/>
    <property type="match status" value="1"/>
</dbReference>
<proteinExistence type="inferred from homology"/>
<dbReference type="SUPFAM" id="SSF53335">
    <property type="entry name" value="S-adenosyl-L-methionine-dependent methyltransferases"/>
    <property type="match status" value="1"/>
</dbReference>
<dbReference type="Pfam" id="PF01555">
    <property type="entry name" value="N6_N4_Mtase"/>
    <property type="match status" value="1"/>
</dbReference>
<dbReference type="Pfam" id="PF02195">
    <property type="entry name" value="ParB_N"/>
    <property type="match status" value="1"/>
</dbReference>
<dbReference type="PANTHER" id="PTHR33375:SF1">
    <property type="entry name" value="CHROMOSOME-PARTITIONING PROTEIN PARB-RELATED"/>
    <property type="match status" value="1"/>
</dbReference>
<dbReference type="InterPro" id="IPR050336">
    <property type="entry name" value="Chromosome_partition/occlusion"/>
</dbReference>
<dbReference type="PIRSF" id="PIRSF036758">
    <property type="entry name" value="Aden_M_ParB"/>
    <property type="match status" value="1"/>
</dbReference>
<evidence type="ECO:0000256" key="3">
    <source>
        <dbReference type="ARBA" id="ARBA00022679"/>
    </source>
</evidence>
<dbReference type="PRINTS" id="PR00508">
    <property type="entry name" value="S21N4MTFRASE"/>
</dbReference>
<dbReference type="RefSeq" id="WP_284387036.1">
    <property type="nucleotide sequence ID" value="NZ_BSNK01000001.1"/>
</dbReference>
<gene>
    <name evidence="7" type="ORF">GCM10007853_04290</name>
</gene>
<dbReference type="EMBL" id="BSNK01000001">
    <property type="protein sequence ID" value="GLQ22555.1"/>
    <property type="molecule type" value="Genomic_DNA"/>
</dbReference>
<evidence type="ECO:0000256" key="1">
    <source>
        <dbReference type="ARBA" id="ARBA00006594"/>
    </source>
</evidence>
<evidence type="ECO:0000256" key="5">
    <source>
        <dbReference type="RuleBase" id="RU362026"/>
    </source>
</evidence>
<dbReference type="InterPro" id="IPR002941">
    <property type="entry name" value="DNA_methylase_N4/N6"/>
</dbReference>
<dbReference type="Gene3D" id="3.40.50.150">
    <property type="entry name" value="Vaccinia Virus protein VP39"/>
    <property type="match status" value="1"/>
</dbReference>
<dbReference type="Gene3D" id="3.90.1530.10">
    <property type="entry name" value="Conserved hypothetical protein from pyrococcus furiosus pfu- 392566-001, ParB domain"/>
    <property type="match status" value="1"/>
</dbReference>
<dbReference type="CDD" id="cd16403">
    <property type="entry name" value="ParB_N_like_MT"/>
    <property type="match status" value="1"/>
</dbReference>
<evidence type="ECO:0000313" key="8">
    <source>
        <dbReference type="Proteomes" id="UP001161391"/>
    </source>
</evidence>
<protein>
    <recommendedName>
        <fullName evidence="5">Methyltransferase</fullName>
        <ecNumber evidence="5">2.1.1.-</ecNumber>
    </recommendedName>
</protein>
<evidence type="ECO:0000256" key="4">
    <source>
        <dbReference type="ARBA" id="ARBA00047942"/>
    </source>
</evidence>
<dbReference type="SMART" id="SM00470">
    <property type="entry name" value="ParB"/>
    <property type="match status" value="1"/>
</dbReference>
<evidence type="ECO:0000256" key="2">
    <source>
        <dbReference type="ARBA" id="ARBA00022603"/>
    </source>
</evidence>
<dbReference type="EC" id="2.1.1.-" evidence="5"/>
<keyword evidence="3" id="KW-0808">Transferase</keyword>
<evidence type="ECO:0000313" key="7">
    <source>
        <dbReference type="EMBL" id="GLQ22555.1"/>
    </source>
</evidence>
<organism evidence="7 8">
    <name type="scientific">Algimonas ampicilliniresistens</name>
    <dbReference type="NCBI Taxonomy" id="1298735"/>
    <lineage>
        <taxon>Bacteria</taxon>
        <taxon>Pseudomonadati</taxon>
        <taxon>Pseudomonadota</taxon>
        <taxon>Alphaproteobacteria</taxon>
        <taxon>Maricaulales</taxon>
        <taxon>Robiginitomaculaceae</taxon>
        <taxon>Algimonas</taxon>
    </lineage>
</organism>
<dbReference type="GO" id="GO:0032259">
    <property type="term" value="P:methylation"/>
    <property type="evidence" value="ECO:0007669"/>
    <property type="project" value="UniProtKB-KW"/>
</dbReference>
<dbReference type="SUPFAM" id="SSF110849">
    <property type="entry name" value="ParB/Sulfiredoxin"/>
    <property type="match status" value="1"/>
</dbReference>
<feature type="domain" description="ParB-like N-terminal" evidence="6">
    <location>
        <begin position="10"/>
        <end position="96"/>
    </location>
</feature>
<reference evidence="7" key="2">
    <citation type="submission" date="2023-01" db="EMBL/GenBank/DDBJ databases">
        <title>Draft genome sequence of Algimonas ampicilliniresistens strain NBRC 108219.</title>
        <authorList>
            <person name="Sun Q."/>
            <person name="Mori K."/>
        </authorList>
    </citation>
    <scope>NUCLEOTIDE SEQUENCE</scope>
    <source>
        <strain evidence="7">NBRC 108219</strain>
    </source>
</reference>
<dbReference type="InterPro" id="IPR001091">
    <property type="entry name" value="RM_Methyltransferase"/>
</dbReference>
<dbReference type="GO" id="GO:0008168">
    <property type="term" value="F:methyltransferase activity"/>
    <property type="evidence" value="ECO:0007669"/>
    <property type="project" value="UniProtKB-KW"/>
</dbReference>
<dbReference type="Proteomes" id="UP001161391">
    <property type="component" value="Unassembled WGS sequence"/>
</dbReference>
<dbReference type="InterPro" id="IPR002052">
    <property type="entry name" value="DNA_methylase_N6_adenine_CS"/>
</dbReference>
<dbReference type="InterPro" id="IPR015840">
    <property type="entry name" value="DNA_MeTrfase_ParB"/>
</dbReference>